<dbReference type="Pfam" id="PF21027">
    <property type="entry name" value="Sde0182_C"/>
    <property type="match status" value="1"/>
</dbReference>
<dbReference type="AlphaFoldDB" id="A0AAE3H013"/>
<evidence type="ECO:0000259" key="1">
    <source>
        <dbReference type="Pfam" id="PF07632"/>
    </source>
</evidence>
<dbReference type="EMBL" id="RJUF01000008">
    <property type="protein sequence ID" value="MCP9762318.1"/>
    <property type="molecule type" value="Genomic_DNA"/>
</dbReference>
<name>A0AAE3H013_9BACT</name>
<evidence type="ECO:0000313" key="3">
    <source>
        <dbReference type="EMBL" id="MCP9762318.1"/>
    </source>
</evidence>
<comment type="caution">
    <text evidence="3">The sequence shown here is derived from an EMBL/GenBank/DDBJ whole genome shotgun (WGS) entry which is preliminary data.</text>
</comment>
<sequence length="510" mass="58441">MNKRLQFILYFAFFLLISAFGESTFGQKESSLASPKPRTIVTTDGELDDVDSFIRMLLYTNEYKVEGLIVSSSQWHYKGDGKGTKFTSEMEMTKKLYGERTELRWPGEQWIYDLVDAYGKVYPNLVKHSKDFPTHQYLRDRIRIGNIDFEGEMEKDTEGSDFIKAKLLDDDTSPLYLQVWGGTNTIARALKSIEIQYKNTPEWDKIYKKVCQKAIIYAILDQDATYKKYIEPNWKDIKVYYNANQFWSFAYFWKRAVPEQLHPYLEGKFMGDIINNHGPLLKMYYSYGDGNPPLGEIEDIYSSMEKAKKNQWGSFGQYDFISEGDSPAFLHLVDVGLNNLENPQDGGWGGRLVQSTVTPSRWEDGKAAADYNPFTQKMDDAYAQTKWIPAIQEDFAARADWCIKDFKNANHAPKISVKEGNKLKVKAGEKITLNAITTDPDGNKVAIKVWQYQEVDTAQEAIKIETKGSKSVIEIPNNLKSGENIHIIVEGKDNGTPSLTRYQRVVLTVR</sequence>
<dbReference type="Gene3D" id="3.90.245.10">
    <property type="entry name" value="Ribonucleoside hydrolase-like"/>
    <property type="match status" value="1"/>
</dbReference>
<dbReference type="InterPro" id="IPR048527">
    <property type="entry name" value="Sde182_C"/>
</dbReference>
<dbReference type="InterPro" id="IPR013783">
    <property type="entry name" value="Ig-like_fold"/>
</dbReference>
<gene>
    <name evidence="3" type="ORF">EGI31_05080</name>
</gene>
<dbReference type="RefSeq" id="WP_255036079.1">
    <property type="nucleotide sequence ID" value="NZ_RJUF01000008.1"/>
</dbReference>
<dbReference type="InterPro" id="IPR011483">
    <property type="entry name" value="Sde182_NH-like"/>
</dbReference>
<feature type="domain" description="Cellulose-binding Sde182 C-terminal" evidence="2">
    <location>
        <begin position="431"/>
        <end position="509"/>
    </location>
</feature>
<reference evidence="3 4" key="1">
    <citation type="submission" date="2018-11" db="EMBL/GenBank/DDBJ databases">
        <title>Novel bacteria species description.</title>
        <authorList>
            <person name="Han J.-H."/>
        </authorList>
    </citation>
    <scope>NUCLEOTIDE SEQUENCE [LARGE SCALE GENOMIC DNA]</scope>
    <source>
        <strain evidence="3 4">KCTC23259</strain>
    </source>
</reference>
<feature type="domain" description="Cellulose-binding Sde182 nucleoside hydrolase-like" evidence="1">
    <location>
        <begin position="38"/>
        <end position="351"/>
    </location>
</feature>
<protein>
    <submittedName>
        <fullName evidence="3">DUF1593 domain-containing protein</fullName>
    </submittedName>
</protein>
<evidence type="ECO:0000259" key="2">
    <source>
        <dbReference type="Pfam" id="PF21027"/>
    </source>
</evidence>
<dbReference type="GO" id="GO:0016799">
    <property type="term" value="F:hydrolase activity, hydrolyzing N-glycosyl compounds"/>
    <property type="evidence" value="ECO:0007669"/>
    <property type="project" value="InterPro"/>
</dbReference>
<dbReference type="Proteomes" id="UP001204144">
    <property type="component" value="Unassembled WGS sequence"/>
</dbReference>
<dbReference type="InterPro" id="IPR036452">
    <property type="entry name" value="Ribo_hydro-like"/>
</dbReference>
<organism evidence="3 4">
    <name type="scientific">Lacihabitans soyangensis</name>
    <dbReference type="NCBI Taxonomy" id="869394"/>
    <lineage>
        <taxon>Bacteria</taxon>
        <taxon>Pseudomonadati</taxon>
        <taxon>Bacteroidota</taxon>
        <taxon>Cytophagia</taxon>
        <taxon>Cytophagales</taxon>
        <taxon>Leadbetterellaceae</taxon>
        <taxon>Lacihabitans</taxon>
    </lineage>
</organism>
<dbReference type="Pfam" id="PF07632">
    <property type="entry name" value="Sde182_NH-like"/>
    <property type="match status" value="1"/>
</dbReference>
<accession>A0AAE3H013</accession>
<proteinExistence type="predicted"/>
<dbReference type="Gene3D" id="2.60.40.10">
    <property type="entry name" value="Immunoglobulins"/>
    <property type="match status" value="1"/>
</dbReference>
<evidence type="ECO:0000313" key="4">
    <source>
        <dbReference type="Proteomes" id="UP001204144"/>
    </source>
</evidence>
<keyword evidence="4" id="KW-1185">Reference proteome</keyword>